<dbReference type="GO" id="GO:0000155">
    <property type="term" value="F:phosphorelay sensor kinase activity"/>
    <property type="evidence" value="ECO:0007669"/>
    <property type="project" value="InterPro"/>
</dbReference>
<dbReference type="Gene3D" id="3.30.565.10">
    <property type="entry name" value="Histidine kinase-like ATPase, C-terminal domain"/>
    <property type="match status" value="1"/>
</dbReference>
<evidence type="ECO:0000256" key="7">
    <source>
        <dbReference type="SAM" id="Phobius"/>
    </source>
</evidence>
<dbReference type="Pfam" id="PF13185">
    <property type="entry name" value="GAF_2"/>
    <property type="match status" value="1"/>
</dbReference>
<dbReference type="AlphaFoldDB" id="A0A1F5HZ84"/>
<dbReference type="InterPro" id="IPR036097">
    <property type="entry name" value="HisK_dim/P_sf"/>
</dbReference>
<dbReference type="PROSITE" id="PS50109">
    <property type="entry name" value="HIS_KIN"/>
    <property type="match status" value="1"/>
</dbReference>
<reference evidence="9 10" key="1">
    <citation type="journal article" date="2016" name="Nat. Commun.">
        <title>Thousands of microbial genomes shed light on interconnected biogeochemical processes in an aquifer system.</title>
        <authorList>
            <person name="Anantharaman K."/>
            <person name="Brown C.T."/>
            <person name="Hug L.A."/>
            <person name="Sharon I."/>
            <person name="Castelle C.J."/>
            <person name="Probst A.J."/>
            <person name="Thomas B.C."/>
            <person name="Singh A."/>
            <person name="Wilkins M.J."/>
            <person name="Karaoz U."/>
            <person name="Brodie E.L."/>
            <person name="Williams K.H."/>
            <person name="Hubbard S.S."/>
            <person name="Banfield J.F."/>
        </authorList>
    </citation>
    <scope>NUCLEOTIDE SEQUENCE [LARGE SCALE GENOMIC DNA]</scope>
</reference>
<keyword evidence="3" id="KW-0597">Phosphoprotein</keyword>
<keyword evidence="7" id="KW-0472">Membrane</keyword>
<keyword evidence="5" id="KW-0418">Kinase</keyword>
<evidence type="ECO:0000256" key="1">
    <source>
        <dbReference type="ARBA" id="ARBA00000085"/>
    </source>
</evidence>
<evidence type="ECO:0000259" key="8">
    <source>
        <dbReference type="PROSITE" id="PS50109"/>
    </source>
</evidence>
<proteinExistence type="predicted"/>
<organism evidence="9 10">
    <name type="scientific">Candidatus Curtissbacteria bacterium RIFCSPLOWO2_01_FULL_42_26</name>
    <dbReference type="NCBI Taxonomy" id="1797729"/>
    <lineage>
        <taxon>Bacteria</taxon>
        <taxon>Candidatus Curtissiibacteriota</taxon>
    </lineage>
</organism>
<evidence type="ECO:0000313" key="9">
    <source>
        <dbReference type="EMBL" id="OGE09279.1"/>
    </source>
</evidence>
<dbReference type="InterPro" id="IPR029016">
    <property type="entry name" value="GAF-like_dom_sf"/>
</dbReference>
<feature type="compositionally biased region" description="Basic and acidic residues" evidence="6">
    <location>
        <begin position="497"/>
        <end position="510"/>
    </location>
</feature>
<feature type="transmembrane region" description="Helical" evidence="7">
    <location>
        <begin position="6"/>
        <end position="28"/>
    </location>
</feature>
<feature type="region of interest" description="Disordered" evidence="6">
    <location>
        <begin position="497"/>
        <end position="516"/>
    </location>
</feature>
<dbReference type="CDD" id="cd00082">
    <property type="entry name" value="HisKA"/>
    <property type="match status" value="1"/>
</dbReference>
<dbReference type="STRING" id="1797729.A3A60_04095"/>
<dbReference type="Proteomes" id="UP000179227">
    <property type="component" value="Unassembled WGS sequence"/>
</dbReference>
<dbReference type="FunFam" id="3.30.565.10:FF:000006">
    <property type="entry name" value="Sensor histidine kinase WalK"/>
    <property type="match status" value="1"/>
</dbReference>
<comment type="caution">
    <text evidence="9">The sequence shown here is derived from an EMBL/GenBank/DDBJ whole genome shotgun (WGS) entry which is preliminary data.</text>
</comment>
<evidence type="ECO:0000256" key="5">
    <source>
        <dbReference type="ARBA" id="ARBA00022777"/>
    </source>
</evidence>
<dbReference type="InterPro" id="IPR005467">
    <property type="entry name" value="His_kinase_dom"/>
</dbReference>
<dbReference type="InterPro" id="IPR003661">
    <property type="entry name" value="HisK_dim/P_dom"/>
</dbReference>
<dbReference type="Pfam" id="PF02518">
    <property type="entry name" value="HATPase_c"/>
    <property type="match status" value="1"/>
</dbReference>
<dbReference type="EMBL" id="MFBS01000020">
    <property type="protein sequence ID" value="OGE09279.1"/>
    <property type="molecule type" value="Genomic_DNA"/>
</dbReference>
<dbReference type="SMART" id="SM00387">
    <property type="entry name" value="HATPase_c"/>
    <property type="match status" value="1"/>
</dbReference>
<dbReference type="SUPFAM" id="SSF47384">
    <property type="entry name" value="Homodimeric domain of signal transducing histidine kinase"/>
    <property type="match status" value="1"/>
</dbReference>
<dbReference type="Gene3D" id="1.10.287.130">
    <property type="match status" value="1"/>
</dbReference>
<keyword evidence="4" id="KW-0808">Transferase</keyword>
<dbReference type="Gene3D" id="3.30.450.40">
    <property type="match status" value="1"/>
</dbReference>
<evidence type="ECO:0000256" key="4">
    <source>
        <dbReference type="ARBA" id="ARBA00022679"/>
    </source>
</evidence>
<keyword evidence="7" id="KW-0812">Transmembrane</keyword>
<comment type="catalytic activity">
    <reaction evidence="1">
        <text>ATP + protein L-histidine = ADP + protein N-phospho-L-histidine.</text>
        <dbReference type="EC" id="2.7.13.3"/>
    </reaction>
</comment>
<evidence type="ECO:0000313" key="10">
    <source>
        <dbReference type="Proteomes" id="UP000179227"/>
    </source>
</evidence>
<dbReference type="Pfam" id="PF00512">
    <property type="entry name" value="HisKA"/>
    <property type="match status" value="1"/>
</dbReference>
<dbReference type="GO" id="GO:0009927">
    <property type="term" value="F:histidine phosphotransfer kinase activity"/>
    <property type="evidence" value="ECO:0007669"/>
    <property type="project" value="TreeGrafter"/>
</dbReference>
<dbReference type="InterPro" id="IPR003594">
    <property type="entry name" value="HATPase_dom"/>
</dbReference>
<dbReference type="SUPFAM" id="SSF55781">
    <property type="entry name" value="GAF domain-like"/>
    <property type="match status" value="1"/>
</dbReference>
<dbReference type="EC" id="2.7.13.3" evidence="2"/>
<dbReference type="GO" id="GO:0005886">
    <property type="term" value="C:plasma membrane"/>
    <property type="evidence" value="ECO:0007669"/>
    <property type="project" value="TreeGrafter"/>
</dbReference>
<evidence type="ECO:0000256" key="6">
    <source>
        <dbReference type="SAM" id="MobiDB-lite"/>
    </source>
</evidence>
<evidence type="ECO:0000256" key="3">
    <source>
        <dbReference type="ARBA" id="ARBA00022553"/>
    </source>
</evidence>
<protein>
    <recommendedName>
        <fullName evidence="2">histidine kinase</fullName>
        <ecNumber evidence="2">2.7.13.3</ecNumber>
    </recommendedName>
</protein>
<evidence type="ECO:0000256" key="2">
    <source>
        <dbReference type="ARBA" id="ARBA00012438"/>
    </source>
</evidence>
<feature type="domain" description="Histidine kinase" evidence="8">
    <location>
        <begin position="251"/>
        <end position="487"/>
    </location>
</feature>
<dbReference type="PANTHER" id="PTHR43047">
    <property type="entry name" value="TWO-COMPONENT HISTIDINE PROTEIN KINASE"/>
    <property type="match status" value="1"/>
</dbReference>
<sequence>MPGLQFLAASLSVLLIAGAFALLGYIIVKLKTRSPYSKSTFEAIWEIEKVVLETTDFDEATHKVVNIILTQLGYLKYGYQVIVLTLLDQQKGVLKRIAISETEAAGKFLKASPIPFQNIEIPLTSNENLSVKAISDKQIKVTDKVADVLYPALSRKWVEDFQKQLGIKTSIVFPVTAKEKVLGALIFSLNKERSLMKPEEWTILESFVGSVGIALDNALLFKSLKSTTEQLAFANTRLKELDKLKDDFVSVASHELRTPMTAIKSYLWMGLNKYGKLPTKAKSDLKSNGQTKLPEDLQKYMSRAYISVERLINLVNDMLNISRIESGRIALRLTDVDLVQLANDVIDEVKAKAAEKDIKLKLNVHIYPKVLADPDKIHEVYLNLIGNALKFTSTGGTVTVDFKEKLPFIYVSITDTGVGIHKEDISRLFTKFGRLDNSYVASASSGGTGLGLFISKSLVEIHKGTILATSEGENRGTTFTFSLPIIGTEIATKLHHDAPQETADTKDLEKTSVNVI</sequence>
<gene>
    <name evidence="9" type="ORF">A3A60_04095</name>
</gene>
<name>A0A1F5HZ84_9BACT</name>
<dbReference type="InterPro" id="IPR004358">
    <property type="entry name" value="Sig_transdc_His_kin-like_C"/>
</dbReference>
<keyword evidence="7" id="KW-1133">Transmembrane helix</keyword>
<dbReference type="PANTHER" id="PTHR43047:SF72">
    <property type="entry name" value="OSMOSENSING HISTIDINE PROTEIN KINASE SLN1"/>
    <property type="match status" value="1"/>
</dbReference>
<dbReference type="PRINTS" id="PR00344">
    <property type="entry name" value="BCTRLSENSOR"/>
</dbReference>
<dbReference type="SMART" id="SM00388">
    <property type="entry name" value="HisKA"/>
    <property type="match status" value="1"/>
</dbReference>
<dbReference type="InterPro" id="IPR036890">
    <property type="entry name" value="HATPase_C_sf"/>
</dbReference>
<accession>A0A1F5HZ84</accession>
<dbReference type="SUPFAM" id="SSF55874">
    <property type="entry name" value="ATPase domain of HSP90 chaperone/DNA topoisomerase II/histidine kinase"/>
    <property type="match status" value="1"/>
</dbReference>
<dbReference type="InterPro" id="IPR003018">
    <property type="entry name" value="GAF"/>
</dbReference>